<evidence type="ECO:0000313" key="2">
    <source>
        <dbReference type="Proteomes" id="UP001069802"/>
    </source>
</evidence>
<dbReference type="InterPro" id="IPR018679">
    <property type="entry name" value="DUF2161"/>
</dbReference>
<evidence type="ECO:0000313" key="1">
    <source>
        <dbReference type="EMBL" id="MCZ4279312.1"/>
    </source>
</evidence>
<organism evidence="1 2">
    <name type="scientific">Kiloniella laminariae</name>
    <dbReference type="NCBI Taxonomy" id="454162"/>
    <lineage>
        <taxon>Bacteria</taxon>
        <taxon>Pseudomonadati</taxon>
        <taxon>Pseudomonadota</taxon>
        <taxon>Alphaproteobacteria</taxon>
        <taxon>Rhodospirillales</taxon>
        <taxon>Kiloniellaceae</taxon>
        <taxon>Kiloniella</taxon>
    </lineage>
</organism>
<gene>
    <name evidence="1" type="ORF">O4H49_00900</name>
</gene>
<reference evidence="1" key="1">
    <citation type="submission" date="2022-12" db="EMBL/GenBank/DDBJ databases">
        <title>Bacterial isolates from different developmental stages of Nematostella vectensis.</title>
        <authorList>
            <person name="Fraune S."/>
        </authorList>
    </citation>
    <scope>NUCLEOTIDE SEQUENCE</scope>
    <source>
        <strain evidence="1">G21630-S1</strain>
    </source>
</reference>
<dbReference type="Proteomes" id="UP001069802">
    <property type="component" value="Unassembled WGS sequence"/>
</dbReference>
<dbReference type="Pfam" id="PF09929">
    <property type="entry name" value="DUF2161"/>
    <property type="match status" value="1"/>
</dbReference>
<protein>
    <submittedName>
        <fullName evidence="1">DUF2161 family putative PD-(D/E)XK-type phosphodiesterase</fullName>
    </submittedName>
</protein>
<dbReference type="EMBL" id="JAPWGY010000001">
    <property type="protein sequence ID" value="MCZ4279312.1"/>
    <property type="molecule type" value="Genomic_DNA"/>
</dbReference>
<dbReference type="RefSeq" id="WP_269421522.1">
    <property type="nucleotide sequence ID" value="NZ_JAPWGY010000001.1"/>
</dbReference>
<accession>A0ABT4LH31</accession>
<keyword evidence="2" id="KW-1185">Reference proteome</keyword>
<proteinExistence type="predicted"/>
<comment type="caution">
    <text evidence="1">The sequence shown here is derived from an EMBL/GenBank/DDBJ whole genome shotgun (WGS) entry which is preliminary data.</text>
</comment>
<name>A0ABT4LH31_9PROT</name>
<sequence length="231" mass="26311">MRETDLYPPLKAYLERQGYEVKSEIRGCDVVARRGDEPPVVIEIKTGITLPLFLQGIERQSLSDDVYLAFAVPHRLTKNNLWFRYKKDIIRLCRRLGLGLITVRISENRSPDVVVHQDPAPYVPRKNKRRSSLLLQEFERRVGDPNLGGSNQRPIITAYRQDALRCAAFIKQQGTAKVADIRKNTAVEKASAILQRDVYGWFQRTDRGIYGLSPKGEEALTIFSDVLDALS</sequence>